<evidence type="ECO:0000259" key="2">
    <source>
        <dbReference type="PROSITE" id="PS51886"/>
    </source>
</evidence>
<dbReference type="Pfam" id="PF00651">
    <property type="entry name" value="BTB"/>
    <property type="match status" value="1"/>
</dbReference>
<evidence type="ECO:0000313" key="5">
    <source>
        <dbReference type="Proteomes" id="UP000247702"/>
    </source>
</evidence>
<dbReference type="Pfam" id="PF14200">
    <property type="entry name" value="RicinB_lectin_2"/>
    <property type="match status" value="1"/>
</dbReference>
<dbReference type="OrthoDB" id="9895617at2759"/>
<dbReference type="Gene3D" id="1.25.40.420">
    <property type="match status" value="1"/>
</dbReference>
<dbReference type="Pfam" id="PF07534">
    <property type="entry name" value="TLD"/>
    <property type="match status" value="1"/>
</dbReference>
<dbReference type="EMBL" id="BEXD01004096">
    <property type="protein sequence ID" value="GBC06760.1"/>
    <property type="molecule type" value="Genomic_DNA"/>
</dbReference>
<keyword evidence="5" id="KW-1185">Reference proteome</keyword>
<dbReference type="PROSITE" id="PS50097">
    <property type="entry name" value="BTB"/>
    <property type="match status" value="1"/>
</dbReference>
<name>A0A2Z6SAP3_9GLOM</name>
<dbReference type="SUPFAM" id="SSF50370">
    <property type="entry name" value="Ricin B-like lectins"/>
    <property type="match status" value="1"/>
</dbReference>
<dbReference type="Gene3D" id="2.80.10.50">
    <property type="match status" value="1"/>
</dbReference>
<dbReference type="Gene3D" id="3.30.710.10">
    <property type="entry name" value="Potassium Channel Kv1.1, Chain A"/>
    <property type="match status" value="1"/>
</dbReference>
<dbReference type="Proteomes" id="UP000615446">
    <property type="component" value="Unassembled WGS sequence"/>
</dbReference>
<dbReference type="InterPro" id="IPR000772">
    <property type="entry name" value="Ricin_B_lectin"/>
</dbReference>
<gene>
    <name evidence="4" type="ORF">RCL2_002977100</name>
    <name evidence="3" type="ORF">RclHR1_07020003</name>
</gene>
<evidence type="ECO:0000313" key="4">
    <source>
        <dbReference type="EMBL" id="GET03428.1"/>
    </source>
</evidence>
<dbReference type="SUPFAM" id="SSF54695">
    <property type="entry name" value="POZ domain"/>
    <property type="match status" value="1"/>
</dbReference>
<dbReference type="AlphaFoldDB" id="A0A2Z6SAP3"/>
<dbReference type="InterPro" id="IPR035992">
    <property type="entry name" value="Ricin_B-like_lectins"/>
</dbReference>
<dbReference type="SMART" id="SM00225">
    <property type="entry name" value="BTB"/>
    <property type="match status" value="1"/>
</dbReference>
<dbReference type="EMBL" id="BLAL01000324">
    <property type="protein sequence ID" value="GET03428.1"/>
    <property type="molecule type" value="Genomic_DNA"/>
</dbReference>
<dbReference type="PROSITE" id="PS51886">
    <property type="entry name" value="TLDC"/>
    <property type="match status" value="1"/>
</dbReference>
<protein>
    <submittedName>
        <fullName evidence="4">Carbohydrate-binding module family 13 protein</fullName>
    </submittedName>
</protein>
<dbReference type="Pfam" id="PF07707">
    <property type="entry name" value="BACK"/>
    <property type="match status" value="1"/>
</dbReference>
<dbReference type="InterPro" id="IPR000210">
    <property type="entry name" value="BTB/POZ_dom"/>
</dbReference>
<dbReference type="CDD" id="cd18186">
    <property type="entry name" value="BTB_POZ_ZBTB_KLHL-like"/>
    <property type="match status" value="1"/>
</dbReference>
<dbReference type="InterPro" id="IPR011333">
    <property type="entry name" value="SKP1/BTB/POZ_sf"/>
</dbReference>
<feature type="domain" description="TLDc" evidence="2">
    <location>
        <begin position="449"/>
        <end position="621"/>
    </location>
</feature>
<comment type="caution">
    <text evidence="3">The sequence shown here is derived from an EMBL/GenBank/DDBJ whole genome shotgun (WGS) entry which is preliminary data.</text>
</comment>
<dbReference type="SMART" id="SM00875">
    <property type="entry name" value="BACK"/>
    <property type="match status" value="1"/>
</dbReference>
<reference evidence="4" key="2">
    <citation type="submission" date="2019-10" db="EMBL/GenBank/DDBJ databases">
        <title>Conservation and host-specific expression of non-tandemly repeated heterogenous ribosome RNA gene in arbuscular mycorrhizal fungi.</title>
        <authorList>
            <person name="Maeda T."/>
            <person name="Kobayashi Y."/>
            <person name="Nakagawa T."/>
            <person name="Ezawa T."/>
            <person name="Yamaguchi K."/>
            <person name="Bino T."/>
            <person name="Nishimoto Y."/>
            <person name="Shigenobu S."/>
            <person name="Kawaguchi M."/>
        </authorList>
    </citation>
    <scope>NUCLEOTIDE SEQUENCE</scope>
    <source>
        <strain evidence="4">HR1</strain>
    </source>
</reference>
<reference evidence="3 5" key="1">
    <citation type="submission" date="2017-11" db="EMBL/GenBank/DDBJ databases">
        <title>The genome of Rhizophagus clarus HR1 reveals common genetic basis of auxotrophy among arbuscular mycorrhizal fungi.</title>
        <authorList>
            <person name="Kobayashi Y."/>
        </authorList>
    </citation>
    <scope>NUCLEOTIDE SEQUENCE [LARGE SCALE GENOMIC DNA]</scope>
    <source>
        <strain evidence="3 5">HR1</strain>
    </source>
</reference>
<accession>A0A2Z6SAP3</accession>
<dbReference type="PANTHER" id="PTHR45774">
    <property type="entry name" value="BTB/POZ DOMAIN-CONTAINING"/>
    <property type="match status" value="1"/>
</dbReference>
<evidence type="ECO:0000259" key="1">
    <source>
        <dbReference type="PROSITE" id="PS50097"/>
    </source>
</evidence>
<feature type="domain" description="BTB" evidence="1">
    <location>
        <begin position="174"/>
        <end position="247"/>
    </location>
</feature>
<proteinExistence type="predicted"/>
<dbReference type="PANTHER" id="PTHR45774:SF3">
    <property type="entry name" value="BTB (POZ) DOMAIN-CONTAINING 2B-RELATED"/>
    <property type="match status" value="1"/>
</dbReference>
<evidence type="ECO:0000313" key="3">
    <source>
        <dbReference type="EMBL" id="GBC06760.1"/>
    </source>
</evidence>
<dbReference type="InterPro" id="IPR011705">
    <property type="entry name" value="BACK"/>
</dbReference>
<dbReference type="InterPro" id="IPR006571">
    <property type="entry name" value="TLDc_dom"/>
</dbReference>
<organism evidence="3 5">
    <name type="scientific">Rhizophagus clarus</name>
    <dbReference type="NCBI Taxonomy" id="94130"/>
    <lineage>
        <taxon>Eukaryota</taxon>
        <taxon>Fungi</taxon>
        <taxon>Fungi incertae sedis</taxon>
        <taxon>Mucoromycota</taxon>
        <taxon>Glomeromycotina</taxon>
        <taxon>Glomeromycetes</taxon>
        <taxon>Glomerales</taxon>
        <taxon>Glomeraceae</taxon>
        <taxon>Rhizophagus</taxon>
    </lineage>
</organism>
<dbReference type="Proteomes" id="UP000247702">
    <property type="component" value="Unassembled WGS sequence"/>
</dbReference>
<sequence>MTKYYWIIVQHSGKVLEVEGASVFKPARIIQVAKKSEHDPIVDAQLWYFNGAFIANKRSGFMIDVAGAKYENGTQIIQFERYAVSCFAQEWEYNYEEKTISLKSNRKFVLDVLEERIILFEKRSDKNQRFILEKWNDGSIIGNGNAVTKITENFKFLPKLSQNFLEILDDDEHYDINIEVGNDPHVKTFHAHKIILSYRSPYLRRKLSTNKKNNDETLTRIELPNILPKIFEIILRYIYGGRLSLKECDTSDIIKLLVAASELSLQELVIHIQSFLIENKTNWMEQNFDLVYQTSFENDSFLDLQKYCNDLISNDPDKIFKSQNFTSIPEKLLISVIQSDNLQISEIQVWECVLKWGITQNSAEFPSDINEYSKEDFKTLKNTLKQCIPFIRFYNLNSKEFAYKVRPYKKILPKELYEDLILSHLDPDKKGETKPRIPRNIDSKEIDSNIITSQHAEIISKWVDKLQITDKLTSQYEFKLLFRGINDGIYPDNFHEICDFHSRTVVIAKVKGSNEILGGFNPIAWKSAERYSNTKDSFIFSFNNKGSDENHILSRIVDNHHAIDNRSYYGPSFGNGDLIIWGLDINTFNNYCHACKNSYEKPIREIEDRFSVEECEVFQLMKIYP</sequence>